<comment type="caution">
    <text evidence="1">The sequence shown here is derived from an EMBL/GenBank/DDBJ whole genome shotgun (WGS) entry which is preliminary data.</text>
</comment>
<evidence type="ECO:0000313" key="1">
    <source>
        <dbReference type="EMBL" id="GHA50687.1"/>
    </source>
</evidence>
<dbReference type="EMBL" id="BMZF01000003">
    <property type="protein sequence ID" value="GHA50687.1"/>
    <property type="molecule type" value="Genomic_DNA"/>
</dbReference>
<dbReference type="SUPFAM" id="SSF103025">
    <property type="entry name" value="Folate-binding domain"/>
    <property type="match status" value="1"/>
</dbReference>
<dbReference type="Gene3D" id="3.30.1360.120">
    <property type="entry name" value="Probable tRNA modification gtpase trme, domain 1"/>
    <property type="match status" value="1"/>
</dbReference>
<dbReference type="InterPro" id="IPR027266">
    <property type="entry name" value="TrmE/GcvT-like"/>
</dbReference>
<name>A0ABQ3D0X6_9RHOB</name>
<proteinExistence type="predicted"/>
<protein>
    <recommendedName>
        <fullName evidence="3">Sarcosine oxidase subunit gamma</fullName>
    </recommendedName>
</protein>
<keyword evidence="2" id="KW-1185">Reference proteome</keyword>
<evidence type="ECO:0008006" key="3">
    <source>
        <dbReference type="Google" id="ProtNLM"/>
    </source>
</evidence>
<dbReference type="Gene3D" id="3.30.70.1520">
    <property type="entry name" value="Heterotetrameric sarcosine oxidase"/>
    <property type="match status" value="1"/>
</dbReference>
<reference evidence="2" key="1">
    <citation type="journal article" date="2019" name="Int. J. Syst. Evol. Microbiol.">
        <title>The Global Catalogue of Microorganisms (GCM) 10K type strain sequencing project: providing services to taxonomists for standard genome sequencing and annotation.</title>
        <authorList>
            <consortium name="The Broad Institute Genomics Platform"/>
            <consortium name="The Broad Institute Genome Sequencing Center for Infectious Disease"/>
            <person name="Wu L."/>
            <person name="Ma J."/>
        </authorList>
    </citation>
    <scope>NUCLEOTIDE SEQUENCE [LARGE SCALE GENOMIC DNA]</scope>
    <source>
        <strain evidence="2">KCTC 32465</strain>
    </source>
</reference>
<sequence length="180" mass="20008">MAKPTLKSRSRLARYATEINGISLREITDISITSIARPSHNTDDFTKTFAAVFGNDAPLAPNTLMSKTNDCRVIQTQRDQWFIIGDANGIRTKFDYTTDQTDGWVTLEISGENTISALERICPINLHPDQFQIGHAARTAMEHMGCIILRTDTQTFHLFSASSSAESFLHAVETSIKNVT</sequence>
<organism evidence="1 2">
    <name type="scientific">Paramylibacter ulvae</name>
    <dbReference type="NCBI Taxonomy" id="1651968"/>
    <lineage>
        <taxon>Bacteria</taxon>
        <taxon>Pseudomonadati</taxon>
        <taxon>Pseudomonadota</taxon>
        <taxon>Alphaproteobacteria</taxon>
        <taxon>Rhodobacterales</taxon>
        <taxon>Paracoccaceae</taxon>
        <taxon>Paramylibacter</taxon>
    </lineage>
</organism>
<accession>A0ABQ3D0X6</accession>
<evidence type="ECO:0000313" key="2">
    <source>
        <dbReference type="Proteomes" id="UP000634455"/>
    </source>
</evidence>
<gene>
    <name evidence="1" type="ORF">GCM10008927_14860</name>
</gene>
<dbReference type="Proteomes" id="UP000634455">
    <property type="component" value="Unassembled WGS sequence"/>
</dbReference>